<dbReference type="InterPro" id="IPR000551">
    <property type="entry name" value="MerR-type_HTH_dom"/>
</dbReference>
<accession>A0A4R5VAY4</accession>
<dbReference type="EMBL" id="SMUV01000063">
    <property type="protein sequence ID" value="TDK48796.1"/>
    <property type="molecule type" value="Genomic_DNA"/>
</dbReference>
<dbReference type="SUPFAM" id="SSF46955">
    <property type="entry name" value="Putative DNA-binding domain"/>
    <property type="match status" value="1"/>
</dbReference>
<dbReference type="Proteomes" id="UP000295301">
    <property type="component" value="Unassembled WGS sequence"/>
</dbReference>
<organism evidence="6 7">
    <name type="scientific">Antarcticimicrobium luteum</name>
    <dbReference type="NCBI Taxonomy" id="2547397"/>
    <lineage>
        <taxon>Bacteria</taxon>
        <taxon>Pseudomonadati</taxon>
        <taxon>Pseudomonadota</taxon>
        <taxon>Alphaproteobacteria</taxon>
        <taxon>Rhodobacterales</taxon>
        <taxon>Paracoccaceae</taxon>
        <taxon>Antarcticimicrobium</taxon>
    </lineage>
</organism>
<evidence type="ECO:0000256" key="2">
    <source>
        <dbReference type="ARBA" id="ARBA00023125"/>
    </source>
</evidence>
<sequence length="145" mass="16147">MQIKEAAAHLGVSPRSLRHYEQAGLLTPTRDANGYRHYGPADLRRAGRIRDMIATGFSTREVLAMAPCLSDDGAGACEAGLADLEHKLSQIDRLITDLQARRRTTLERIAQFRGTLSNANNERKDPGHDPDPRIAVPDRVPRRQR</sequence>
<reference evidence="6 7" key="1">
    <citation type="submission" date="2019-03" db="EMBL/GenBank/DDBJ databases">
        <title>Ruegeria lutea sp. nov., a novel strain, isolated from marine sediment, the Masan Bay, South Korea.</title>
        <authorList>
            <person name="Kim J."/>
            <person name="Kim D.-Y."/>
            <person name="Lee S.-S."/>
        </authorList>
    </citation>
    <scope>NUCLEOTIDE SEQUENCE [LARGE SCALE GENOMIC DNA]</scope>
    <source>
        <strain evidence="6 7">318-1</strain>
    </source>
</reference>
<keyword evidence="3" id="KW-0804">Transcription</keyword>
<keyword evidence="2" id="KW-0238">DNA-binding</keyword>
<comment type="caution">
    <text evidence="6">The sequence shown here is derived from an EMBL/GenBank/DDBJ whole genome shotgun (WGS) entry which is preliminary data.</text>
</comment>
<dbReference type="Gene3D" id="1.10.1660.10">
    <property type="match status" value="1"/>
</dbReference>
<feature type="domain" description="HTH merR-type" evidence="5">
    <location>
        <begin position="1"/>
        <end position="68"/>
    </location>
</feature>
<evidence type="ECO:0000313" key="7">
    <source>
        <dbReference type="Proteomes" id="UP000295301"/>
    </source>
</evidence>
<name>A0A4R5VAY4_9RHOB</name>
<dbReference type="PANTHER" id="PTHR30204">
    <property type="entry name" value="REDOX-CYCLING DRUG-SENSING TRANSCRIPTIONAL ACTIVATOR SOXR"/>
    <property type="match status" value="1"/>
</dbReference>
<dbReference type="InterPro" id="IPR047057">
    <property type="entry name" value="MerR_fam"/>
</dbReference>
<dbReference type="PANTHER" id="PTHR30204:SF94">
    <property type="entry name" value="HEAVY METAL-DEPENDENT TRANSCRIPTIONAL REGULATOR HI_0293-RELATED"/>
    <property type="match status" value="1"/>
</dbReference>
<keyword evidence="1" id="KW-0805">Transcription regulation</keyword>
<dbReference type="AlphaFoldDB" id="A0A4R5VAY4"/>
<gene>
    <name evidence="6" type="ORF">E1832_10115</name>
</gene>
<feature type="compositionally biased region" description="Basic and acidic residues" evidence="4">
    <location>
        <begin position="121"/>
        <end position="132"/>
    </location>
</feature>
<dbReference type="OrthoDB" id="9802944at2"/>
<evidence type="ECO:0000259" key="5">
    <source>
        <dbReference type="PROSITE" id="PS50937"/>
    </source>
</evidence>
<dbReference type="SMART" id="SM00422">
    <property type="entry name" value="HTH_MERR"/>
    <property type="match status" value="1"/>
</dbReference>
<dbReference type="RefSeq" id="WP_133359626.1">
    <property type="nucleotide sequence ID" value="NZ_SMUV01000063.1"/>
</dbReference>
<evidence type="ECO:0000256" key="4">
    <source>
        <dbReference type="SAM" id="MobiDB-lite"/>
    </source>
</evidence>
<proteinExistence type="predicted"/>
<dbReference type="GO" id="GO:0003677">
    <property type="term" value="F:DNA binding"/>
    <property type="evidence" value="ECO:0007669"/>
    <property type="project" value="UniProtKB-KW"/>
</dbReference>
<feature type="region of interest" description="Disordered" evidence="4">
    <location>
        <begin position="112"/>
        <end position="145"/>
    </location>
</feature>
<dbReference type="PROSITE" id="PS50937">
    <property type="entry name" value="HTH_MERR_2"/>
    <property type="match status" value="1"/>
</dbReference>
<evidence type="ECO:0000256" key="1">
    <source>
        <dbReference type="ARBA" id="ARBA00023015"/>
    </source>
</evidence>
<evidence type="ECO:0000256" key="3">
    <source>
        <dbReference type="ARBA" id="ARBA00023163"/>
    </source>
</evidence>
<keyword evidence="7" id="KW-1185">Reference proteome</keyword>
<dbReference type="GO" id="GO:0003700">
    <property type="term" value="F:DNA-binding transcription factor activity"/>
    <property type="evidence" value="ECO:0007669"/>
    <property type="project" value="InterPro"/>
</dbReference>
<dbReference type="Pfam" id="PF13411">
    <property type="entry name" value="MerR_1"/>
    <property type="match status" value="1"/>
</dbReference>
<protein>
    <submittedName>
        <fullName evidence="6">MerR family transcriptional regulator</fullName>
    </submittedName>
</protein>
<dbReference type="InterPro" id="IPR009061">
    <property type="entry name" value="DNA-bd_dom_put_sf"/>
</dbReference>
<evidence type="ECO:0000313" key="6">
    <source>
        <dbReference type="EMBL" id="TDK48796.1"/>
    </source>
</evidence>